<sequence length="215" mass="23778">MSCSSDIFDIFDSRGWTQASMSTPQTAYYPNLGPQGNALVEGFIDCVGLDSGLLFTNLNLCTQLSIPVIMTTQAATTFGPCVPSIRSCLPKGTLEYDKKQFSMLIPEVVDALKQEDRKEVVLVGIETQICVSQTALDLQKEGYKVVVLVEAVSSSSRQERDLALRRMQSAGIGVTSMESWLFETLRSAEHESFKQISALLRRTKPERSRIVESLL</sequence>
<dbReference type="InterPro" id="IPR036380">
    <property type="entry name" value="Isochorismatase-like_sf"/>
</dbReference>
<comment type="caution">
    <text evidence="3">The sequence shown here is derived from an EMBL/GenBank/DDBJ whole genome shotgun (WGS) entry which is preliminary data.</text>
</comment>
<evidence type="ECO:0000259" key="2">
    <source>
        <dbReference type="Pfam" id="PF00857"/>
    </source>
</evidence>
<name>A0AAD4GUZ9_ASPNN</name>
<dbReference type="InterPro" id="IPR000868">
    <property type="entry name" value="Isochorismatase-like_dom"/>
</dbReference>
<dbReference type="SUPFAM" id="SSF52499">
    <property type="entry name" value="Isochorismatase-like hydrolases"/>
    <property type="match status" value="1"/>
</dbReference>
<dbReference type="InterPro" id="IPR050993">
    <property type="entry name" value="Isochorismatase_domain"/>
</dbReference>
<reference evidence="3" key="2">
    <citation type="submission" date="2020-02" db="EMBL/GenBank/DDBJ databases">
        <authorList>
            <person name="Gilchrist C.L.M."/>
            <person name="Chooi Y.-H."/>
        </authorList>
    </citation>
    <scope>NUCLEOTIDE SEQUENCE</scope>
    <source>
        <strain evidence="3">MST-FP2251</strain>
    </source>
</reference>
<evidence type="ECO:0000313" key="4">
    <source>
        <dbReference type="Proteomes" id="UP001194746"/>
    </source>
</evidence>
<gene>
    <name evidence="3" type="ORF">FE257_008128</name>
</gene>
<keyword evidence="4" id="KW-1185">Reference proteome</keyword>
<feature type="domain" description="Isochorismatase-like" evidence="2">
    <location>
        <begin position="63"/>
        <end position="178"/>
    </location>
</feature>
<dbReference type="Proteomes" id="UP001194746">
    <property type="component" value="Unassembled WGS sequence"/>
</dbReference>
<reference evidence="3" key="1">
    <citation type="journal article" date="2019" name="Beilstein J. Org. Chem.">
        <title>Nanangenines: drimane sesquiterpenoids as the dominant metabolite cohort of a novel Australian fungus, Aspergillus nanangensis.</title>
        <authorList>
            <person name="Lacey H.J."/>
            <person name="Gilchrist C.L.M."/>
            <person name="Crombie A."/>
            <person name="Kalaitzis J.A."/>
            <person name="Vuong D."/>
            <person name="Rutledge P.J."/>
            <person name="Turner P."/>
            <person name="Pitt J.I."/>
            <person name="Lacey E."/>
            <person name="Chooi Y.H."/>
            <person name="Piggott A.M."/>
        </authorList>
    </citation>
    <scope>NUCLEOTIDE SEQUENCE</scope>
    <source>
        <strain evidence="3">MST-FP2251</strain>
    </source>
</reference>
<dbReference type="PANTHER" id="PTHR14119">
    <property type="entry name" value="HYDROLASE"/>
    <property type="match status" value="1"/>
</dbReference>
<comment type="similarity">
    <text evidence="1">Belongs to the isochorismatase family.</text>
</comment>
<evidence type="ECO:0000256" key="1">
    <source>
        <dbReference type="ARBA" id="ARBA00006336"/>
    </source>
</evidence>
<dbReference type="AlphaFoldDB" id="A0AAD4GUZ9"/>
<dbReference type="EMBL" id="VCAU01000041">
    <property type="protein sequence ID" value="KAF9888958.1"/>
    <property type="molecule type" value="Genomic_DNA"/>
</dbReference>
<organism evidence="3 4">
    <name type="scientific">Aspergillus nanangensis</name>
    <dbReference type="NCBI Taxonomy" id="2582783"/>
    <lineage>
        <taxon>Eukaryota</taxon>
        <taxon>Fungi</taxon>
        <taxon>Dikarya</taxon>
        <taxon>Ascomycota</taxon>
        <taxon>Pezizomycotina</taxon>
        <taxon>Eurotiomycetes</taxon>
        <taxon>Eurotiomycetidae</taxon>
        <taxon>Eurotiales</taxon>
        <taxon>Aspergillaceae</taxon>
        <taxon>Aspergillus</taxon>
        <taxon>Aspergillus subgen. Circumdati</taxon>
    </lineage>
</organism>
<proteinExistence type="inferred from homology"/>
<evidence type="ECO:0000313" key="3">
    <source>
        <dbReference type="EMBL" id="KAF9888958.1"/>
    </source>
</evidence>
<dbReference type="Gene3D" id="3.40.50.850">
    <property type="entry name" value="Isochorismatase-like"/>
    <property type="match status" value="1"/>
</dbReference>
<dbReference type="PANTHER" id="PTHR14119:SF3">
    <property type="entry name" value="ISOCHORISMATASE DOMAIN-CONTAINING PROTEIN 2"/>
    <property type="match status" value="1"/>
</dbReference>
<dbReference type="Pfam" id="PF00857">
    <property type="entry name" value="Isochorismatase"/>
    <property type="match status" value="1"/>
</dbReference>
<protein>
    <recommendedName>
        <fullName evidence="2">Isochorismatase-like domain-containing protein</fullName>
    </recommendedName>
</protein>
<accession>A0AAD4GUZ9</accession>